<feature type="region of interest" description="Disordered" evidence="1">
    <location>
        <begin position="1"/>
        <end position="49"/>
    </location>
</feature>
<dbReference type="Proteomes" id="UP000824540">
    <property type="component" value="Unassembled WGS sequence"/>
</dbReference>
<dbReference type="OrthoDB" id="3549872at2759"/>
<name>A0A8T2NPM4_9TELE</name>
<dbReference type="AlphaFoldDB" id="A0A8T2NPM4"/>
<feature type="non-terminal residue" evidence="2">
    <location>
        <position position="185"/>
    </location>
</feature>
<keyword evidence="3" id="KW-1185">Reference proteome</keyword>
<protein>
    <submittedName>
        <fullName evidence="2">Uncharacterized protein</fullName>
    </submittedName>
</protein>
<comment type="caution">
    <text evidence="2">The sequence shown here is derived from an EMBL/GenBank/DDBJ whole genome shotgun (WGS) entry which is preliminary data.</text>
</comment>
<reference evidence="2" key="1">
    <citation type="thesis" date="2021" institute="BYU ScholarsArchive" country="Provo, UT, USA">
        <title>Applications of and Algorithms for Genome Assembly and Genomic Analyses with an Emphasis on Marine Teleosts.</title>
        <authorList>
            <person name="Pickett B.D."/>
        </authorList>
    </citation>
    <scope>NUCLEOTIDE SEQUENCE</scope>
    <source>
        <strain evidence="2">HI-2016</strain>
    </source>
</reference>
<feature type="non-terminal residue" evidence="2">
    <location>
        <position position="1"/>
    </location>
</feature>
<feature type="compositionally biased region" description="Basic and acidic residues" evidence="1">
    <location>
        <begin position="7"/>
        <end position="44"/>
    </location>
</feature>
<accession>A0A8T2NPM4</accession>
<feature type="region of interest" description="Disordered" evidence="1">
    <location>
        <begin position="100"/>
        <end position="139"/>
    </location>
</feature>
<dbReference type="EMBL" id="JAFBMS010000034">
    <property type="protein sequence ID" value="KAG9341576.1"/>
    <property type="molecule type" value="Genomic_DNA"/>
</dbReference>
<proteinExistence type="predicted"/>
<organism evidence="2 3">
    <name type="scientific">Albula glossodonta</name>
    <name type="common">roundjaw bonefish</name>
    <dbReference type="NCBI Taxonomy" id="121402"/>
    <lineage>
        <taxon>Eukaryota</taxon>
        <taxon>Metazoa</taxon>
        <taxon>Chordata</taxon>
        <taxon>Craniata</taxon>
        <taxon>Vertebrata</taxon>
        <taxon>Euteleostomi</taxon>
        <taxon>Actinopterygii</taxon>
        <taxon>Neopterygii</taxon>
        <taxon>Teleostei</taxon>
        <taxon>Albuliformes</taxon>
        <taxon>Albulidae</taxon>
        <taxon>Albula</taxon>
    </lineage>
</organism>
<evidence type="ECO:0000313" key="2">
    <source>
        <dbReference type="EMBL" id="KAG9341576.1"/>
    </source>
</evidence>
<gene>
    <name evidence="2" type="ORF">JZ751_019089</name>
</gene>
<sequence length="185" mass="20436">VAGLQRRTSELEEAERRLGEELKEREAGLQESARKHREEAERLEGAVQEAGLQHRELSLQVSLAEGRARGLEEQLSAGDAARRDLQQRLAGLSSVLRRTLGIGRNGRSQTPGSRARSPSPCRAMSPAKGGDGVDDCSPTLARSISWSPVRSMSPSRGDDWELELDTVQAALRDFLQELREAQRDR</sequence>
<evidence type="ECO:0000313" key="3">
    <source>
        <dbReference type="Proteomes" id="UP000824540"/>
    </source>
</evidence>
<evidence type="ECO:0000256" key="1">
    <source>
        <dbReference type="SAM" id="MobiDB-lite"/>
    </source>
</evidence>